<reference evidence="2" key="1">
    <citation type="submission" date="2007-04" db="EMBL/GenBank/DDBJ databases">
        <title>Complete sequence of plasmid pRSPA04 of Rhodobacter sphaeroides ATCC 17025.</title>
        <authorList>
            <consortium name="US DOE Joint Genome Institute"/>
            <person name="Copeland A."/>
            <person name="Lucas S."/>
            <person name="Lapidus A."/>
            <person name="Barry K."/>
            <person name="Detter J.C."/>
            <person name="Glavina del Rio T."/>
            <person name="Hammon N."/>
            <person name="Israni S."/>
            <person name="Dalin E."/>
            <person name="Tice H."/>
            <person name="Pitluck S."/>
            <person name="Chertkov O."/>
            <person name="Brettin T."/>
            <person name="Bruce D."/>
            <person name="Han C."/>
            <person name="Schmutz J."/>
            <person name="Larimer F."/>
            <person name="Land M."/>
            <person name="Hauser L."/>
            <person name="Kyrpides N."/>
            <person name="Kim E."/>
            <person name="Richardson P."/>
            <person name="Mackenzie C."/>
            <person name="Choudhary M."/>
            <person name="Donohue T.J."/>
            <person name="Kaplan S."/>
        </authorList>
    </citation>
    <scope>NUCLEOTIDE SEQUENCE [LARGE SCALE GENOMIC DNA]</scope>
    <source>
        <strain evidence="2">ATCC 17025</strain>
        <plasmid evidence="2">pRSPA04</plasmid>
    </source>
</reference>
<sequence length="85" mass="9308">MQKIFIAIAGAAIFLGLAGCKEEEKHPVAFFVENPAARVQRLADCEFQDRSADDANCVNAREAERQTASERDAKGFQSTFGKPAF</sequence>
<geneLocation type="plasmid" evidence="2">
    <name>pRSPA04</name>
</geneLocation>
<dbReference type="InterPro" id="IPR047937">
    <property type="entry name" value="Eex_IncN-like"/>
</dbReference>
<evidence type="ECO:0000313" key="2">
    <source>
        <dbReference type="EMBL" id="ABP73219.1"/>
    </source>
</evidence>
<dbReference type="PROSITE" id="PS51257">
    <property type="entry name" value="PROKAR_LIPOPROTEIN"/>
    <property type="match status" value="1"/>
</dbReference>
<dbReference type="BioCyc" id="RSPH349102:G1G8M-4516-MONOMER"/>
<protein>
    <recommendedName>
        <fullName evidence="3">Entry exclusion lipoprotein TrbK</fullName>
    </recommendedName>
</protein>
<dbReference type="KEGG" id="rsq:Rsph17025_4374"/>
<name>A4X0Q5_CERS5</name>
<dbReference type="HOGENOM" id="CLU_2618922_0_0_5"/>
<evidence type="ECO:0008006" key="3">
    <source>
        <dbReference type="Google" id="ProtNLM"/>
    </source>
</evidence>
<dbReference type="EMBL" id="CP000665">
    <property type="protein sequence ID" value="ABP73219.1"/>
    <property type="molecule type" value="Genomic_DNA"/>
</dbReference>
<dbReference type="NCBIfam" id="NF033894">
    <property type="entry name" value="Eex_IncN"/>
    <property type="match status" value="1"/>
</dbReference>
<evidence type="ECO:0000256" key="1">
    <source>
        <dbReference type="SAM" id="MobiDB-lite"/>
    </source>
</evidence>
<accession>A4X0Q5</accession>
<keyword evidence="2" id="KW-0614">Plasmid</keyword>
<dbReference type="AlphaFoldDB" id="A4X0Q5"/>
<proteinExistence type="predicted"/>
<feature type="compositionally biased region" description="Basic and acidic residues" evidence="1">
    <location>
        <begin position="64"/>
        <end position="74"/>
    </location>
</feature>
<feature type="compositionally biased region" description="Polar residues" evidence="1">
    <location>
        <begin position="76"/>
        <end position="85"/>
    </location>
</feature>
<feature type="region of interest" description="Disordered" evidence="1">
    <location>
        <begin position="64"/>
        <end position="85"/>
    </location>
</feature>
<gene>
    <name evidence="2" type="ordered locus">Rsph17025_4374</name>
</gene>
<organism evidence="2">
    <name type="scientific">Cereibacter sphaeroides (strain ATCC 17025 / ATH 2.4.3)</name>
    <name type="common">Rhodobacter sphaeroides</name>
    <dbReference type="NCBI Taxonomy" id="349102"/>
    <lineage>
        <taxon>Bacteria</taxon>
        <taxon>Pseudomonadati</taxon>
        <taxon>Pseudomonadota</taxon>
        <taxon>Alphaproteobacteria</taxon>
        <taxon>Rhodobacterales</taxon>
        <taxon>Paracoccaceae</taxon>
        <taxon>Cereibacter</taxon>
    </lineage>
</organism>